<dbReference type="RefSeq" id="WP_191099637.1">
    <property type="nucleotide sequence ID" value="NZ_CAXBHU010000003.1"/>
</dbReference>
<gene>
    <name evidence="1" type="ORF">IEG06_07565</name>
</gene>
<keyword evidence="2" id="KW-1185">Reference proteome</keyword>
<organism evidence="1 2">
    <name type="scientific">Olleya marilimosa</name>
    <dbReference type="NCBI Taxonomy" id="272164"/>
    <lineage>
        <taxon>Bacteria</taxon>
        <taxon>Pseudomonadati</taxon>
        <taxon>Bacteroidota</taxon>
        <taxon>Flavobacteriia</taxon>
        <taxon>Flavobacteriales</taxon>
        <taxon>Flavobacteriaceae</taxon>
    </lineage>
</organism>
<protein>
    <submittedName>
        <fullName evidence="1">Uncharacterized protein</fullName>
    </submittedName>
</protein>
<accession>A0ABR8LUD2</accession>
<dbReference type="EMBL" id="JACXXH010000003">
    <property type="protein sequence ID" value="MBD3863306.1"/>
    <property type="molecule type" value="Genomic_DNA"/>
</dbReference>
<sequence>MKPNKLLLIITLICITPLLIMSTNNDVEIVSHLQPINNSNTKVTKNNTLDLEIGDEYFDIKIKVPHYSVSKNANQNVVINTNKHTFILDEKATENTNKYNVSNIAKITNIIIKK</sequence>
<evidence type="ECO:0000313" key="2">
    <source>
        <dbReference type="Proteomes" id="UP000627521"/>
    </source>
</evidence>
<reference evidence="1 2" key="1">
    <citation type="submission" date="2020-09" db="EMBL/GenBank/DDBJ databases">
        <title>Bacillus nautilus sp. nov., Chryseoglobus crepusculi sp. nov, and Psychrobacter noctis sp. nov., isolated from deep-sea sponges from the equatorial Atlantic.</title>
        <authorList>
            <person name="Stennett H.L."/>
            <person name="Williams S.E."/>
        </authorList>
    </citation>
    <scope>NUCLEOTIDE SEQUENCE [LARGE SCALE GENOMIC DNA]</scope>
    <source>
        <strain evidence="1 2">28M-24</strain>
    </source>
</reference>
<comment type="caution">
    <text evidence="1">The sequence shown here is derived from an EMBL/GenBank/DDBJ whole genome shotgun (WGS) entry which is preliminary data.</text>
</comment>
<name>A0ABR8LUD2_9FLAO</name>
<evidence type="ECO:0000313" key="1">
    <source>
        <dbReference type="EMBL" id="MBD3863306.1"/>
    </source>
</evidence>
<dbReference type="Proteomes" id="UP000627521">
    <property type="component" value="Unassembled WGS sequence"/>
</dbReference>
<proteinExistence type="predicted"/>